<comment type="similarity">
    <text evidence="1">Belongs to the taxilin family.</text>
</comment>
<feature type="compositionally biased region" description="Polar residues" evidence="3">
    <location>
        <begin position="30"/>
        <end position="39"/>
    </location>
</feature>
<reference evidence="5" key="1">
    <citation type="submission" date="2012-07" db="EMBL/GenBank/DDBJ databases">
        <title>Genome of the Chinese tree shrew, a rising model animal genetically related to primates.</title>
        <authorList>
            <person name="Zhang G."/>
            <person name="Fan Y."/>
            <person name="Yao Y."/>
            <person name="Huang Z."/>
        </authorList>
    </citation>
    <scope>NUCLEOTIDE SEQUENCE [LARGE SCALE GENOMIC DNA]</scope>
</reference>
<dbReference type="STRING" id="246437.L9JDE3"/>
<dbReference type="EMBL" id="KB321034">
    <property type="protein sequence ID" value="ELW48630.1"/>
    <property type="molecule type" value="Genomic_DNA"/>
</dbReference>
<reference evidence="5" key="2">
    <citation type="journal article" date="2013" name="Nat. Commun.">
        <title>Genome of the Chinese tree shrew.</title>
        <authorList>
            <person name="Fan Y."/>
            <person name="Huang Z.Y."/>
            <person name="Cao C.C."/>
            <person name="Chen C.S."/>
            <person name="Chen Y.X."/>
            <person name="Fan D.D."/>
            <person name="He J."/>
            <person name="Hou H.L."/>
            <person name="Hu L."/>
            <person name="Hu X.T."/>
            <person name="Jiang X.T."/>
            <person name="Lai R."/>
            <person name="Lang Y.S."/>
            <person name="Liang B."/>
            <person name="Liao S.G."/>
            <person name="Mu D."/>
            <person name="Ma Y.Y."/>
            <person name="Niu Y.Y."/>
            <person name="Sun X.Q."/>
            <person name="Xia J.Q."/>
            <person name="Xiao J."/>
            <person name="Xiong Z.Q."/>
            <person name="Xu L."/>
            <person name="Yang L."/>
            <person name="Zhang Y."/>
            <person name="Zhao W."/>
            <person name="Zhao X.D."/>
            <person name="Zheng Y.T."/>
            <person name="Zhou J.M."/>
            <person name="Zhu Y.B."/>
            <person name="Zhang G.J."/>
            <person name="Wang J."/>
            <person name="Yao Y.G."/>
        </authorList>
    </citation>
    <scope>NUCLEOTIDE SEQUENCE [LARGE SCALE GENOMIC DNA]</scope>
</reference>
<dbReference type="Proteomes" id="UP000011518">
    <property type="component" value="Unassembled WGS sequence"/>
</dbReference>
<evidence type="ECO:0000313" key="4">
    <source>
        <dbReference type="EMBL" id="ELW48630.1"/>
    </source>
</evidence>
<organism evidence="4 5">
    <name type="scientific">Tupaia chinensis</name>
    <name type="common">Chinese tree shrew</name>
    <name type="synonym">Tupaia belangeri chinensis</name>
    <dbReference type="NCBI Taxonomy" id="246437"/>
    <lineage>
        <taxon>Eukaryota</taxon>
        <taxon>Metazoa</taxon>
        <taxon>Chordata</taxon>
        <taxon>Craniata</taxon>
        <taxon>Vertebrata</taxon>
        <taxon>Euteleostomi</taxon>
        <taxon>Mammalia</taxon>
        <taxon>Eutheria</taxon>
        <taxon>Euarchontoglires</taxon>
        <taxon>Scandentia</taxon>
        <taxon>Tupaiidae</taxon>
        <taxon>Tupaia</taxon>
    </lineage>
</organism>
<protein>
    <submittedName>
        <fullName evidence="4">Alpha-taxilin</fullName>
    </submittedName>
</protein>
<feature type="coiled-coil region" evidence="2">
    <location>
        <begin position="189"/>
        <end position="230"/>
    </location>
</feature>
<dbReference type="FunCoup" id="L9JDE3">
    <property type="interactions" value="2666"/>
</dbReference>
<evidence type="ECO:0000256" key="3">
    <source>
        <dbReference type="SAM" id="MobiDB-lite"/>
    </source>
</evidence>
<dbReference type="InterPro" id="IPR026183">
    <property type="entry name" value="Taxilin_fam"/>
</dbReference>
<feature type="region of interest" description="Disordered" evidence="3">
    <location>
        <begin position="1"/>
        <end position="166"/>
    </location>
</feature>
<keyword evidence="5" id="KW-1185">Reference proteome</keyword>
<proteinExistence type="inferred from homology"/>
<dbReference type="eggNOG" id="ENOG502S8YC">
    <property type="taxonomic scope" value="Eukaryota"/>
</dbReference>
<evidence type="ECO:0000313" key="5">
    <source>
        <dbReference type="Proteomes" id="UP000011518"/>
    </source>
</evidence>
<feature type="region of interest" description="Disordered" evidence="3">
    <location>
        <begin position="969"/>
        <end position="1008"/>
    </location>
</feature>
<feature type="compositionally biased region" description="Basic and acidic residues" evidence="3">
    <location>
        <begin position="812"/>
        <end position="826"/>
    </location>
</feature>
<keyword evidence="2" id="KW-0175">Coiled coil</keyword>
<sequence>MKNQDKKNGAARQSHPKGSPGQPEAGTEGAQRQPSQSAPATEAEDSSSQAPGKTEGAQAKTAQSGALQDVSEELSRQLEDILSTYCVDSTQGGPGEDGAQGEPTEAEDAEKSRTYAARNGEPEPVTPVVNGEKEPSKAGPGTEETRANDEVGDRDHRRPQEKKKAKGLGKEITLLMQTLNTLSTPEEKLAALCKKYAELLEEHRNAQKQMKLLQKKQSQLAQEKDHLRGEHSKAVLARSKLESLCRELQRHNRSLKGGLLAESSRGLSDRPLVTGWGQQVMALGWLLCQEEGMQRAREEEEKRKEVTSHFQVTLSDIQLQMEQHNERNSKLRQENVELAERLKKLIEQYELREERAYLCREALGGLLTGGGARIDKVFKHKDLQQQLVDAKLQQAQEMLKEAEERHQREKDFLLKEAVESQRMCELMKQQETHLKQQMTKKIKKLEKETTMYRSRWESSNKALLEMAEEKTLRDKELEGLQVKIQRLEKLCRALQTERNDLNKRVQDLCAGSQSPLTVTDSLERRPEAATASQEQGSSPSQQPMEDKKKKRSPKPCLTQPAQASGTLRRVPVPTSHSGSPAPGAPPPTRGVLAPPSHSGSLALGLPHLPSPKQRAKFKRAGKEKCRPSLAGGGGGSAGTPLQHSSLTEVTDVYEMEGGLLNLLNDFHSGRLQAFGKECSFEQLERVREMQEKLARLHFSLDVCGEEEDDEDDDGVTERLPEEQKKTMADRNLDQLLSNACVRGFLVRRQFQRLQVEYETIVREIEGDLGTLRWTGGCIPRPRFLPEKAKSNWSWKAGERVPNPEQGPWRHSSWKEAEREAVREETVLQKSGASSGNPGGLPCRDGSSWLQAELSRKSRRPSHEETSDISGVEDPGSGLPHHQRELQELQHHRSHLAMELLWLQQAVRSRKEYLLLKQTLRSPGTGQTRDDPSMCPDRERQAHERVWAHPSPALEDWSCRDTVTRDLDPVGDSCQGVRSQRRKSPESLAAAEAHTECRRPATEGTDHSC</sequence>
<feature type="compositionally biased region" description="Basic and acidic residues" evidence="3">
    <location>
        <begin position="143"/>
        <end position="158"/>
    </location>
</feature>
<feature type="region of interest" description="Disordered" evidence="3">
    <location>
        <begin position="794"/>
        <end position="880"/>
    </location>
</feature>
<dbReference type="PANTHER" id="PTHR16127">
    <property type="entry name" value="TAXILIN"/>
    <property type="match status" value="1"/>
</dbReference>
<dbReference type="Pfam" id="PF09728">
    <property type="entry name" value="Taxilin"/>
    <property type="match status" value="2"/>
</dbReference>
<evidence type="ECO:0000256" key="1">
    <source>
        <dbReference type="ARBA" id="ARBA00009550"/>
    </source>
</evidence>
<evidence type="ECO:0000256" key="2">
    <source>
        <dbReference type="SAM" id="Coils"/>
    </source>
</evidence>
<dbReference type="GO" id="GO:0019905">
    <property type="term" value="F:syntaxin binding"/>
    <property type="evidence" value="ECO:0007669"/>
    <property type="project" value="InterPro"/>
</dbReference>
<accession>L9JDE3</accession>
<dbReference type="Pfam" id="PF13270">
    <property type="entry name" value="CCDC28"/>
    <property type="match status" value="1"/>
</dbReference>
<feature type="region of interest" description="Disordered" evidence="3">
    <location>
        <begin position="516"/>
        <end position="642"/>
    </location>
</feature>
<feature type="coiled-coil region" evidence="2">
    <location>
        <begin position="314"/>
        <end position="355"/>
    </location>
</feature>
<dbReference type="PANTHER" id="PTHR16127:SF12">
    <property type="entry name" value="ALPHA-TAXILIN"/>
    <property type="match status" value="1"/>
</dbReference>
<feature type="compositionally biased region" description="Basic and acidic residues" evidence="3">
    <location>
        <begin position="992"/>
        <end position="1008"/>
    </location>
</feature>
<gene>
    <name evidence="4" type="ORF">TREES_T100020915</name>
</gene>
<dbReference type="InterPro" id="IPR025271">
    <property type="entry name" value="CCDC28"/>
</dbReference>
<dbReference type="AlphaFoldDB" id="L9JDE3"/>
<feature type="coiled-coil region" evidence="2">
    <location>
        <begin position="385"/>
        <end position="504"/>
    </location>
</feature>
<name>L9JDE3_TUPCH</name>
<feature type="compositionally biased region" description="Low complexity" evidence="3">
    <location>
        <begin position="532"/>
        <end position="543"/>
    </location>
</feature>
<dbReference type="InParanoid" id="L9JDE3"/>